<reference evidence="3 4" key="1">
    <citation type="submission" date="2020-08" db="EMBL/GenBank/DDBJ databases">
        <title>Genomic Encyclopedia of Type Strains, Phase IV (KMG-IV): sequencing the most valuable type-strain genomes for metagenomic binning, comparative biology and taxonomic classification.</title>
        <authorList>
            <person name="Goeker M."/>
        </authorList>
    </citation>
    <scope>NUCLEOTIDE SEQUENCE [LARGE SCALE GENOMIC DNA]</scope>
    <source>
        <strain evidence="3 4">DSM 104969</strain>
    </source>
</reference>
<dbReference type="InterPro" id="IPR025367">
    <property type="entry name" value="DUF4271"/>
</dbReference>
<feature type="transmembrane region" description="Helical" evidence="2">
    <location>
        <begin position="222"/>
        <end position="247"/>
    </location>
</feature>
<dbReference type="AlphaFoldDB" id="A0A840D0I5"/>
<feature type="transmembrane region" description="Helical" evidence="2">
    <location>
        <begin position="119"/>
        <end position="138"/>
    </location>
</feature>
<keyword evidence="2" id="KW-0472">Membrane</keyword>
<dbReference type="EMBL" id="JACIEP010000017">
    <property type="protein sequence ID" value="MBB4037803.1"/>
    <property type="molecule type" value="Genomic_DNA"/>
</dbReference>
<keyword evidence="2" id="KW-1133">Transmembrane helix</keyword>
<dbReference type="RefSeq" id="WP_246348112.1">
    <property type="nucleotide sequence ID" value="NZ_JACIEP010000017.1"/>
</dbReference>
<protein>
    <recommendedName>
        <fullName evidence="5">DUF4271 domain-containing protein</fullName>
    </recommendedName>
</protein>
<evidence type="ECO:0000313" key="3">
    <source>
        <dbReference type="EMBL" id="MBB4037803.1"/>
    </source>
</evidence>
<feature type="region of interest" description="Disordered" evidence="1">
    <location>
        <begin position="1"/>
        <end position="31"/>
    </location>
</feature>
<evidence type="ECO:0008006" key="5">
    <source>
        <dbReference type="Google" id="ProtNLM"/>
    </source>
</evidence>
<proteinExistence type="predicted"/>
<keyword evidence="4" id="KW-1185">Reference proteome</keyword>
<feature type="transmembrane region" description="Helical" evidence="2">
    <location>
        <begin position="158"/>
        <end position="176"/>
    </location>
</feature>
<accession>A0A840D0I5</accession>
<dbReference type="Pfam" id="PF14093">
    <property type="entry name" value="DUF4271"/>
    <property type="match status" value="1"/>
</dbReference>
<comment type="caution">
    <text evidence="3">The sequence shown here is derived from an EMBL/GenBank/DDBJ whole genome shotgun (WGS) entry which is preliminary data.</text>
</comment>
<evidence type="ECO:0000256" key="1">
    <source>
        <dbReference type="SAM" id="MobiDB-lite"/>
    </source>
</evidence>
<dbReference type="Proteomes" id="UP000555103">
    <property type="component" value="Unassembled WGS sequence"/>
</dbReference>
<feature type="transmembrane region" description="Helical" evidence="2">
    <location>
        <begin position="197"/>
        <end position="216"/>
    </location>
</feature>
<evidence type="ECO:0000313" key="4">
    <source>
        <dbReference type="Proteomes" id="UP000555103"/>
    </source>
</evidence>
<sequence length="290" mass="34011">MKQDSIPYNPIPQEGIISSENLLPDTDTSTAKPDSLVSDTINIAEYKAGTLVTDNRHDGVQMPFSIEQSDSIFGLLLLCFLFFTHIYNGGYTFLKENVTLLLQPEKSQRFHRQTTSKEVLYSYFLIFQAVVLISITIYDIFVENDQRLTPYNKPLGTILLFMLLTGLFFGAKDMFYKLLGYLFDVQRGVNQWRRTQVVAIEILGILYFLPVLLLVYSPHYHFQIIMFMAILFLFVQILLFYQIIIFFIREKFNFLYLITYLCTFEILPYIFLFSGLSYLYRIDVFNTLWL</sequence>
<organism evidence="3 4">
    <name type="scientific">Dysgonomonas hofstadii</name>
    <dbReference type="NCBI Taxonomy" id="637886"/>
    <lineage>
        <taxon>Bacteria</taxon>
        <taxon>Pseudomonadati</taxon>
        <taxon>Bacteroidota</taxon>
        <taxon>Bacteroidia</taxon>
        <taxon>Bacteroidales</taxon>
        <taxon>Dysgonomonadaceae</taxon>
        <taxon>Dysgonomonas</taxon>
    </lineage>
</organism>
<gene>
    <name evidence="3" type="ORF">GGR21_003724</name>
</gene>
<evidence type="ECO:0000256" key="2">
    <source>
        <dbReference type="SAM" id="Phobius"/>
    </source>
</evidence>
<name>A0A840D0I5_9BACT</name>
<feature type="transmembrane region" description="Helical" evidence="2">
    <location>
        <begin position="72"/>
        <end position="94"/>
    </location>
</feature>
<feature type="transmembrane region" description="Helical" evidence="2">
    <location>
        <begin position="254"/>
        <end position="280"/>
    </location>
</feature>
<feature type="compositionally biased region" description="Polar residues" evidence="1">
    <location>
        <begin position="16"/>
        <end position="31"/>
    </location>
</feature>
<keyword evidence="2" id="KW-0812">Transmembrane</keyword>